<dbReference type="InterPro" id="IPR026906">
    <property type="entry name" value="LRR_5"/>
</dbReference>
<protein>
    <submittedName>
        <fullName evidence="1">Uncharacterized protein</fullName>
    </submittedName>
</protein>
<dbReference type="Pfam" id="PF13306">
    <property type="entry name" value="LRR_5"/>
    <property type="match status" value="1"/>
</dbReference>
<name>A0AAD3HCS8_9STRA</name>
<evidence type="ECO:0000313" key="3">
    <source>
        <dbReference type="Proteomes" id="UP001054902"/>
    </source>
</evidence>
<evidence type="ECO:0000313" key="2">
    <source>
        <dbReference type="EMBL" id="GFH58453.1"/>
    </source>
</evidence>
<evidence type="ECO:0000313" key="1">
    <source>
        <dbReference type="EMBL" id="GFH58444.1"/>
    </source>
</evidence>
<reference evidence="1" key="1">
    <citation type="submission" date="2020-02" db="EMBL/GenBank/DDBJ databases">
        <authorList>
            <person name="Hongo Y."/>
            <person name="Kimura K."/>
            <person name="Takaki Y."/>
            <person name="Tomaru Y."/>
        </authorList>
    </citation>
    <scope>NUCLEOTIDE SEQUENCE</scope>
    <source>
        <strain evidence="1">NIES-3715</strain>
    </source>
</reference>
<accession>A0AAD3HCS8</accession>
<dbReference type="EMBL" id="BLLK01000062">
    <property type="protein sequence ID" value="GFH58453.1"/>
    <property type="molecule type" value="Genomic_DNA"/>
</dbReference>
<gene>
    <name evidence="1" type="ORF">CTEN210_14920</name>
    <name evidence="2" type="ORF">CTEN210_14929</name>
</gene>
<dbReference type="AlphaFoldDB" id="A0AAD3HCS8"/>
<proteinExistence type="predicted"/>
<dbReference type="Proteomes" id="UP001054902">
    <property type="component" value="Unassembled WGS sequence"/>
</dbReference>
<reference evidence="1 3" key="2">
    <citation type="journal article" date="2021" name="Sci. Rep.">
        <title>The genome of the diatom Chaetoceros tenuissimus carries an ancient integrated fragment of an extant virus.</title>
        <authorList>
            <person name="Hongo Y."/>
            <person name="Kimura K."/>
            <person name="Takaki Y."/>
            <person name="Yoshida Y."/>
            <person name="Baba S."/>
            <person name="Kobayashi G."/>
            <person name="Nagasaki K."/>
            <person name="Hano T."/>
            <person name="Tomaru Y."/>
        </authorList>
    </citation>
    <scope>NUCLEOTIDE SEQUENCE [LARGE SCALE GENOMIC DNA]</scope>
    <source>
        <strain evidence="1 3">NIES-3715</strain>
    </source>
</reference>
<comment type="caution">
    <text evidence="1">The sequence shown here is derived from an EMBL/GenBank/DDBJ whole genome shotgun (WGS) entry which is preliminary data.</text>
</comment>
<dbReference type="InterPro" id="IPR032675">
    <property type="entry name" value="LRR_dom_sf"/>
</dbReference>
<keyword evidence="3" id="KW-1185">Reference proteome</keyword>
<dbReference type="EMBL" id="BLLK01000062">
    <property type="protein sequence ID" value="GFH58444.1"/>
    <property type="molecule type" value="Genomic_DNA"/>
</dbReference>
<dbReference type="Gene3D" id="3.80.10.10">
    <property type="entry name" value="Ribonuclease Inhibitor"/>
    <property type="match status" value="1"/>
</dbReference>
<organism evidence="1 3">
    <name type="scientific">Chaetoceros tenuissimus</name>
    <dbReference type="NCBI Taxonomy" id="426638"/>
    <lineage>
        <taxon>Eukaryota</taxon>
        <taxon>Sar</taxon>
        <taxon>Stramenopiles</taxon>
        <taxon>Ochrophyta</taxon>
        <taxon>Bacillariophyta</taxon>
        <taxon>Coscinodiscophyceae</taxon>
        <taxon>Chaetocerotophycidae</taxon>
        <taxon>Chaetocerotales</taxon>
        <taxon>Chaetocerotaceae</taxon>
        <taxon>Chaetoceros</taxon>
    </lineage>
</organism>
<sequence length="153" mass="17383">MQGLVNIKLPINLEFIGYWAFYKCDLSSAFLPPRWCHVGIWAFSESAKLTIVHVPQDVELEDKAFDETKLIADSHFGDEKSYDYDDAHEEAVQEWVKNINNDEKYALHRACCSFQPSKQVIFTILEEKGIGALNIENGNAAGITPSQYLKENP</sequence>